<feature type="domain" description="HTH marR-type" evidence="4">
    <location>
        <begin position="9"/>
        <end position="141"/>
    </location>
</feature>
<sequence length="176" mass="19661">MDQTSQDLSDSVVSTLRQIIRAIDLHSKKLTKRYGLTGPQLIVLKEINKSPSKPISEIAKNVSLSQATVTSILDRLGQQGFTIRQRSDKDKRKVSIVLTDKAKGILDLNPSLLQEDFTGQFDKLKDWEKNMLLSSLQRLATMMDASNIESQPILASGPLSASPSDVKRYLEDEINY</sequence>
<dbReference type="SUPFAM" id="SSF46785">
    <property type="entry name" value="Winged helix' DNA-binding domain"/>
    <property type="match status" value="1"/>
</dbReference>
<dbReference type="GO" id="GO:0003677">
    <property type="term" value="F:DNA binding"/>
    <property type="evidence" value="ECO:0007669"/>
    <property type="project" value="UniProtKB-KW"/>
</dbReference>
<dbReference type="PANTHER" id="PTHR42756:SF1">
    <property type="entry name" value="TRANSCRIPTIONAL REPRESSOR OF EMRAB OPERON"/>
    <property type="match status" value="1"/>
</dbReference>
<comment type="caution">
    <text evidence="5">The sequence shown here is derived from an EMBL/GenBank/DDBJ whole genome shotgun (WGS) entry which is preliminary data.</text>
</comment>
<gene>
    <name evidence="5" type="ORF">HNR50_003073</name>
</gene>
<accession>A0A841RBS7</accession>
<dbReference type="Gene3D" id="1.10.10.10">
    <property type="entry name" value="Winged helix-like DNA-binding domain superfamily/Winged helix DNA-binding domain"/>
    <property type="match status" value="1"/>
</dbReference>
<protein>
    <submittedName>
        <fullName evidence="5">DNA-binding MarR family transcriptional regulator</fullName>
    </submittedName>
</protein>
<dbReference type="InterPro" id="IPR000835">
    <property type="entry name" value="HTH_MarR-typ"/>
</dbReference>
<organism evidence="5 6">
    <name type="scientific">Spirochaeta isovalerica</name>
    <dbReference type="NCBI Taxonomy" id="150"/>
    <lineage>
        <taxon>Bacteria</taxon>
        <taxon>Pseudomonadati</taxon>
        <taxon>Spirochaetota</taxon>
        <taxon>Spirochaetia</taxon>
        <taxon>Spirochaetales</taxon>
        <taxon>Spirochaetaceae</taxon>
        <taxon>Spirochaeta</taxon>
    </lineage>
</organism>
<keyword evidence="6" id="KW-1185">Reference proteome</keyword>
<dbReference type="PANTHER" id="PTHR42756">
    <property type="entry name" value="TRANSCRIPTIONAL REGULATOR, MARR"/>
    <property type="match status" value="1"/>
</dbReference>
<dbReference type="InterPro" id="IPR036390">
    <property type="entry name" value="WH_DNA-bd_sf"/>
</dbReference>
<keyword evidence="3" id="KW-0804">Transcription</keyword>
<dbReference type="PROSITE" id="PS50995">
    <property type="entry name" value="HTH_MARR_2"/>
    <property type="match status" value="1"/>
</dbReference>
<keyword evidence="2 5" id="KW-0238">DNA-binding</keyword>
<evidence type="ECO:0000256" key="3">
    <source>
        <dbReference type="ARBA" id="ARBA00023163"/>
    </source>
</evidence>
<evidence type="ECO:0000313" key="5">
    <source>
        <dbReference type="EMBL" id="MBB6481393.1"/>
    </source>
</evidence>
<evidence type="ECO:0000256" key="1">
    <source>
        <dbReference type="ARBA" id="ARBA00023015"/>
    </source>
</evidence>
<evidence type="ECO:0000256" key="2">
    <source>
        <dbReference type="ARBA" id="ARBA00023125"/>
    </source>
</evidence>
<name>A0A841RBS7_9SPIO</name>
<proteinExistence type="predicted"/>
<reference evidence="5 6" key="1">
    <citation type="submission" date="2020-08" db="EMBL/GenBank/DDBJ databases">
        <title>Genomic Encyclopedia of Type Strains, Phase IV (KMG-IV): sequencing the most valuable type-strain genomes for metagenomic binning, comparative biology and taxonomic classification.</title>
        <authorList>
            <person name="Goeker M."/>
        </authorList>
    </citation>
    <scope>NUCLEOTIDE SEQUENCE [LARGE SCALE GENOMIC DNA]</scope>
    <source>
        <strain evidence="5 6">DSM 2461</strain>
    </source>
</reference>
<dbReference type="Pfam" id="PF01047">
    <property type="entry name" value="MarR"/>
    <property type="match status" value="1"/>
</dbReference>
<dbReference type="InterPro" id="IPR036388">
    <property type="entry name" value="WH-like_DNA-bd_sf"/>
</dbReference>
<evidence type="ECO:0000313" key="6">
    <source>
        <dbReference type="Proteomes" id="UP000587760"/>
    </source>
</evidence>
<evidence type="ECO:0000259" key="4">
    <source>
        <dbReference type="PROSITE" id="PS50995"/>
    </source>
</evidence>
<dbReference type="AlphaFoldDB" id="A0A841RBS7"/>
<dbReference type="Proteomes" id="UP000587760">
    <property type="component" value="Unassembled WGS sequence"/>
</dbReference>
<dbReference type="RefSeq" id="WP_184747643.1">
    <property type="nucleotide sequence ID" value="NZ_JACHGJ010000006.1"/>
</dbReference>
<dbReference type="SMART" id="SM00347">
    <property type="entry name" value="HTH_MARR"/>
    <property type="match status" value="1"/>
</dbReference>
<dbReference type="PRINTS" id="PR00598">
    <property type="entry name" value="HTHMARR"/>
</dbReference>
<keyword evidence="1" id="KW-0805">Transcription regulation</keyword>
<dbReference type="EMBL" id="JACHGJ010000006">
    <property type="protein sequence ID" value="MBB6481393.1"/>
    <property type="molecule type" value="Genomic_DNA"/>
</dbReference>
<dbReference type="GO" id="GO:0003700">
    <property type="term" value="F:DNA-binding transcription factor activity"/>
    <property type="evidence" value="ECO:0007669"/>
    <property type="project" value="InterPro"/>
</dbReference>